<reference evidence="2" key="1">
    <citation type="journal article" date="2022" name="bioRxiv">
        <title>Sequencing and chromosome-scale assembly of the giantPleurodeles waltlgenome.</title>
        <authorList>
            <person name="Brown T."/>
            <person name="Elewa A."/>
            <person name="Iarovenko S."/>
            <person name="Subramanian E."/>
            <person name="Araus A.J."/>
            <person name="Petzold A."/>
            <person name="Susuki M."/>
            <person name="Suzuki K.-i.T."/>
            <person name="Hayashi T."/>
            <person name="Toyoda A."/>
            <person name="Oliveira C."/>
            <person name="Osipova E."/>
            <person name="Leigh N.D."/>
            <person name="Simon A."/>
            <person name="Yun M.H."/>
        </authorList>
    </citation>
    <scope>NUCLEOTIDE SEQUENCE</scope>
    <source>
        <strain evidence="2">20211129_DDA</strain>
        <tissue evidence="2">Liver</tissue>
    </source>
</reference>
<dbReference type="Proteomes" id="UP001066276">
    <property type="component" value="Chromosome 9"/>
</dbReference>
<feature type="region of interest" description="Disordered" evidence="1">
    <location>
        <begin position="1"/>
        <end position="32"/>
    </location>
</feature>
<keyword evidence="3" id="KW-1185">Reference proteome</keyword>
<evidence type="ECO:0000313" key="2">
    <source>
        <dbReference type="EMBL" id="KAJ1108822.1"/>
    </source>
</evidence>
<feature type="compositionally biased region" description="Basic and acidic residues" evidence="1">
    <location>
        <begin position="1"/>
        <end position="10"/>
    </location>
</feature>
<evidence type="ECO:0000256" key="1">
    <source>
        <dbReference type="SAM" id="MobiDB-lite"/>
    </source>
</evidence>
<dbReference type="EMBL" id="JANPWB010000013">
    <property type="protein sequence ID" value="KAJ1108822.1"/>
    <property type="molecule type" value="Genomic_DNA"/>
</dbReference>
<sequence length="84" mass="8813">MAEQAARDPDATGGVAEVPCGQRSLGPALDTNYPGGLEEPCQLPVMECCGETLAWVLGGLLNLPHYDDYGTISVKLMPPGPLED</sequence>
<protein>
    <submittedName>
        <fullName evidence="2">Uncharacterized protein</fullName>
    </submittedName>
</protein>
<accession>A0AAV7MYU7</accession>
<name>A0AAV7MYU7_PLEWA</name>
<evidence type="ECO:0000313" key="3">
    <source>
        <dbReference type="Proteomes" id="UP001066276"/>
    </source>
</evidence>
<gene>
    <name evidence="2" type="ORF">NDU88_006192</name>
</gene>
<comment type="caution">
    <text evidence="2">The sequence shown here is derived from an EMBL/GenBank/DDBJ whole genome shotgun (WGS) entry which is preliminary data.</text>
</comment>
<proteinExistence type="predicted"/>
<dbReference type="AlphaFoldDB" id="A0AAV7MYU7"/>
<organism evidence="2 3">
    <name type="scientific">Pleurodeles waltl</name>
    <name type="common">Iberian ribbed newt</name>
    <dbReference type="NCBI Taxonomy" id="8319"/>
    <lineage>
        <taxon>Eukaryota</taxon>
        <taxon>Metazoa</taxon>
        <taxon>Chordata</taxon>
        <taxon>Craniata</taxon>
        <taxon>Vertebrata</taxon>
        <taxon>Euteleostomi</taxon>
        <taxon>Amphibia</taxon>
        <taxon>Batrachia</taxon>
        <taxon>Caudata</taxon>
        <taxon>Salamandroidea</taxon>
        <taxon>Salamandridae</taxon>
        <taxon>Pleurodelinae</taxon>
        <taxon>Pleurodeles</taxon>
    </lineage>
</organism>